<dbReference type="RefSeq" id="WP_250915190.1">
    <property type="nucleotide sequence ID" value="NZ_JAMXLX010000005.1"/>
</dbReference>
<dbReference type="GO" id="GO:0016020">
    <property type="term" value="C:membrane"/>
    <property type="evidence" value="ECO:0007669"/>
    <property type="project" value="UniProtKB-SubCell"/>
</dbReference>
<dbReference type="GO" id="GO:0016874">
    <property type="term" value="F:ligase activity"/>
    <property type="evidence" value="ECO:0007669"/>
    <property type="project" value="UniProtKB-KW"/>
</dbReference>
<feature type="transmembrane region" description="Helical" evidence="5">
    <location>
        <begin position="237"/>
        <end position="255"/>
    </location>
</feature>
<evidence type="ECO:0000256" key="4">
    <source>
        <dbReference type="ARBA" id="ARBA00023136"/>
    </source>
</evidence>
<gene>
    <name evidence="7" type="ORF">NBH21_15700</name>
</gene>
<dbReference type="PANTHER" id="PTHR37422">
    <property type="entry name" value="TEICHURONIC ACID BIOSYNTHESIS PROTEIN TUAE"/>
    <property type="match status" value="1"/>
</dbReference>
<comment type="caution">
    <text evidence="7">The sequence shown here is derived from an EMBL/GenBank/DDBJ whole genome shotgun (WGS) entry which is preliminary data.</text>
</comment>
<feature type="transmembrane region" description="Helical" evidence="5">
    <location>
        <begin position="116"/>
        <end position="136"/>
    </location>
</feature>
<proteinExistence type="predicted"/>
<reference evidence="7" key="1">
    <citation type="submission" date="2022-06" db="EMBL/GenBank/DDBJ databases">
        <authorList>
            <person name="Sun Q."/>
        </authorList>
    </citation>
    <scope>NUCLEOTIDE SEQUENCE</scope>
    <source>
        <strain evidence="7">S101</strain>
    </source>
</reference>
<dbReference type="InterPro" id="IPR007016">
    <property type="entry name" value="O-antigen_ligase-rel_domated"/>
</dbReference>
<dbReference type="PANTHER" id="PTHR37422:SF13">
    <property type="entry name" value="LIPOPOLYSACCHARIDE BIOSYNTHESIS PROTEIN PA4999-RELATED"/>
    <property type="match status" value="1"/>
</dbReference>
<feature type="transmembrane region" description="Helical" evidence="5">
    <location>
        <begin position="382"/>
        <end position="403"/>
    </location>
</feature>
<evidence type="ECO:0000259" key="6">
    <source>
        <dbReference type="Pfam" id="PF04932"/>
    </source>
</evidence>
<name>A0AAJ1FJJ5_9HYPH</name>
<sequence length="440" mass="49025">MTSNTVIEKLRNWSWSPYVLMLLWVGMISAPVVESDTYRYTALALVAVGFLFFRENYRLLKGDYFAYLCIAWGIYAFFRFAYGVFVLDEKGTSEWLYVFPIFFPGLGIALYSSRQYVFPAISLFMAIALAALIVSTDYSGILAGERTFPLFHNNPIHSAIGCGLIVIGAFYWMLEASETGKLAGWKRPAILVVGSLTIALGLFNIYGAKSKGVWLALIFTVVVMAATSFLHQHRRYIVPLLGGAFALLAVGLFTVQDNIEEFAGPTFDAAVNLSENALEAPSIEGAMRSAIEAPETPDSMRERLELWSNALELITMAPLFGHGNDWLRLWRQTSYGGTRYVLLHNGYLEILVRHGFFGLTLLGISVVISWRRLSEAYRRKVISHSTLMCAYVLAVFFMVTLFSNSNNRLALGESFFMVMAAAVFAISFLNKTSPEAAGSR</sequence>
<evidence type="ECO:0000256" key="3">
    <source>
        <dbReference type="ARBA" id="ARBA00022989"/>
    </source>
</evidence>
<evidence type="ECO:0000256" key="5">
    <source>
        <dbReference type="SAM" id="Phobius"/>
    </source>
</evidence>
<dbReference type="EMBL" id="JAMXLX010000005">
    <property type="protein sequence ID" value="MCO5958221.1"/>
    <property type="molecule type" value="Genomic_DNA"/>
</dbReference>
<dbReference type="Proteomes" id="UP001155380">
    <property type="component" value="Unassembled WGS sequence"/>
</dbReference>
<comment type="subcellular location">
    <subcellularLocation>
        <location evidence="1">Membrane</location>
        <topology evidence="1">Multi-pass membrane protein</topology>
    </subcellularLocation>
</comment>
<feature type="transmembrane region" description="Helical" evidence="5">
    <location>
        <begin position="37"/>
        <end position="53"/>
    </location>
</feature>
<evidence type="ECO:0000256" key="1">
    <source>
        <dbReference type="ARBA" id="ARBA00004141"/>
    </source>
</evidence>
<accession>A0AAJ1FJJ5</accession>
<keyword evidence="7" id="KW-0436">Ligase</keyword>
<evidence type="ECO:0000256" key="2">
    <source>
        <dbReference type="ARBA" id="ARBA00022692"/>
    </source>
</evidence>
<protein>
    <submittedName>
        <fullName evidence="7">O-antigen ligase family protein</fullName>
    </submittedName>
</protein>
<dbReference type="Pfam" id="PF04932">
    <property type="entry name" value="Wzy_C"/>
    <property type="match status" value="1"/>
</dbReference>
<feature type="transmembrane region" description="Helical" evidence="5">
    <location>
        <begin position="409"/>
        <end position="430"/>
    </location>
</feature>
<dbReference type="InterPro" id="IPR051533">
    <property type="entry name" value="WaaL-like"/>
</dbReference>
<feature type="transmembrane region" description="Helical" evidence="5">
    <location>
        <begin position="350"/>
        <end position="370"/>
    </location>
</feature>
<keyword evidence="3 5" id="KW-1133">Transmembrane helix</keyword>
<keyword evidence="4 5" id="KW-0472">Membrane</keyword>
<feature type="transmembrane region" description="Helical" evidence="5">
    <location>
        <begin position="188"/>
        <end position="206"/>
    </location>
</feature>
<organism evidence="7 8">
    <name type="scientific">Ciceribacter sichuanensis</name>
    <dbReference type="NCBI Taxonomy" id="2949647"/>
    <lineage>
        <taxon>Bacteria</taxon>
        <taxon>Pseudomonadati</taxon>
        <taxon>Pseudomonadota</taxon>
        <taxon>Alphaproteobacteria</taxon>
        <taxon>Hyphomicrobiales</taxon>
        <taxon>Rhizobiaceae</taxon>
        <taxon>Ciceribacter</taxon>
    </lineage>
</organism>
<evidence type="ECO:0000313" key="8">
    <source>
        <dbReference type="Proteomes" id="UP001155380"/>
    </source>
</evidence>
<feature type="transmembrane region" description="Helical" evidence="5">
    <location>
        <begin position="212"/>
        <end position="230"/>
    </location>
</feature>
<feature type="transmembrane region" description="Helical" evidence="5">
    <location>
        <begin position="94"/>
        <end position="111"/>
    </location>
</feature>
<feature type="domain" description="O-antigen ligase-related" evidence="6">
    <location>
        <begin position="197"/>
        <end position="362"/>
    </location>
</feature>
<keyword evidence="2 5" id="KW-0812">Transmembrane</keyword>
<feature type="transmembrane region" description="Helical" evidence="5">
    <location>
        <begin position="156"/>
        <end position="176"/>
    </location>
</feature>
<dbReference type="AlphaFoldDB" id="A0AAJ1FJJ5"/>
<evidence type="ECO:0000313" key="7">
    <source>
        <dbReference type="EMBL" id="MCO5958221.1"/>
    </source>
</evidence>
<feature type="transmembrane region" description="Helical" evidence="5">
    <location>
        <begin position="12"/>
        <end position="31"/>
    </location>
</feature>
<feature type="transmembrane region" description="Helical" evidence="5">
    <location>
        <begin position="65"/>
        <end position="82"/>
    </location>
</feature>